<dbReference type="AlphaFoldDB" id="A0A7D5D795"/>
<proteinExistence type="predicted"/>
<dbReference type="Proteomes" id="UP000509568">
    <property type="component" value="Chromosome"/>
</dbReference>
<dbReference type="InterPro" id="IPR029044">
    <property type="entry name" value="Nucleotide-diphossugar_trans"/>
</dbReference>
<keyword evidence="4" id="KW-1185">Reference proteome</keyword>
<name>A0A7D5D795_9PSED</name>
<evidence type="ECO:0000313" key="4">
    <source>
        <dbReference type="Proteomes" id="UP000509568"/>
    </source>
</evidence>
<dbReference type="RefSeq" id="WP_176570138.1">
    <property type="nucleotide sequence ID" value="NZ_CP056030.1"/>
</dbReference>
<dbReference type="Gene3D" id="3.90.550.20">
    <property type="match status" value="1"/>
</dbReference>
<feature type="region of interest" description="Disordered" evidence="1">
    <location>
        <begin position="1"/>
        <end position="27"/>
    </location>
</feature>
<feature type="domain" description="Dermonecrotic toxin N-terminal" evidence="2">
    <location>
        <begin position="398"/>
        <end position="548"/>
    </location>
</feature>
<evidence type="ECO:0000256" key="1">
    <source>
        <dbReference type="SAM" id="MobiDB-lite"/>
    </source>
</evidence>
<sequence>MQPLTPDPTPRRAPLPEGLPDLGQLPRLDPADPTAFISATLAYWQLPIDRHHTTRQLQQEVRLRDHFIEQARLQWLFGGLPEELYHLARECARYPRWQDRASGREVYGLHLVDGNGKRSAPIPGLFIITERPAGVDYGSQGAVARTSATGPALVYCTGTFGSFQGFDHLQHAMDSLARRFHDDPLQRCLLLARLSVPDQAQWLAALAVGLPAMVAVPLRDNVFTAVVSQQVAAWKSNEEQGQGNGWQAMVGLDVSLSRTAQAWRGYSHFRESIRAQWPAGLLADEKGLDRLLALQWQRQRQADEYFGDLPNFHDYARQRITAELPGVDPTAVGFMIHAVAYAPDPPGHELAPGNLPQPSAHEVSSDYVSLLEYIALRVDRGGLEHRRIEPVGVRPGQLNLLQVDRLAQRLELQEDYEALLDARLSRPANPAARQAYDQARAAAEGLIDGQLRLDARVARASGHLDEPAYQSVLHVLDHPRAGERPRLQGRSMQVHGVLLAGNSLRDVFVFRAEGELSLVLYRPGYPGGAAFLRCASVRDLFQRLRADLAGMQSPIASAPARYWLGRFGAHQQGAARRALEALAGGRGGSEVQLRRLDGPLPAHAFDYRRRFLRSDADAQAVSDGEAAVDKALSVTLALFRIASLVLPGRLMTVLDVAELGFLAFKGYEAYQEDQKQLAAEYVLEALGSAAGLHNAKRPWSARRGARAPLVRLDLPPRAVTGEAPRLTPLVGSLPGLPPFRFTQGPRQGLYVFDGALQVRFDDGHYHRAYEVRDPLGGPSTFRLGSGEEGLVGSHYSNPDPLLWHDGAGRWRLVPRPGLKGGMDVADEALAEARYILAGVELDHQAYRDTGEVSYSLHMAGGRLSVKYDLDSHQWYCADNGYYYRLDRKTGQFVASREGTLMADATEQQMARRALGCPERPAFTPFEKLQGSETVPAHVHQIWIGEAQALVDTHQAALVNNSLQLRGGQTSLTVHFLAQGDDVGAVQQLQLLRQRFKGVVFEKLEEDPFFQAFLASPHAEPFNFFLQPASRNRSAAGDTLRYRLMFTKGGTYLDMDDKLLQPLPTLRLRPGDVMTGGALNHALLGLDAMPGNSHFSTLANNPLLDAISQELLRRFTTARDQLATRPFDLAPGMHDYMTRVSKTTGPGLFNDVVRLANPRHAQYWALRKYMFELYERGVLCEDDVRQTVLSLQAWLAPLEGVVQAGSTHSWFWGR</sequence>
<accession>A0A7D5D795</accession>
<dbReference type="Pfam" id="PF20178">
    <property type="entry name" value="ToxA_N"/>
    <property type="match status" value="1"/>
</dbReference>
<protein>
    <recommendedName>
        <fullName evidence="2">Dermonecrotic toxin N-terminal domain-containing protein</fullName>
    </recommendedName>
</protein>
<organism evidence="3 4">
    <name type="scientific">Pseudomonas eucalypticola</name>
    <dbReference type="NCBI Taxonomy" id="2599595"/>
    <lineage>
        <taxon>Bacteria</taxon>
        <taxon>Pseudomonadati</taxon>
        <taxon>Pseudomonadota</taxon>
        <taxon>Gammaproteobacteria</taxon>
        <taxon>Pseudomonadales</taxon>
        <taxon>Pseudomonadaceae</taxon>
        <taxon>Pseudomonas</taxon>
    </lineage>
</organism>
<reference evidence="3 4" key="1">
    <citation type="submission" date="2020-06" db="EMBL/GenBank/DDBJ databases">
        <title>Pseudomonas eucalypticola sp. nov., an endophyte of Eucalyptus dunnii leaves with biocontrol ability of eucalyptus leaf blight.</title>
        <authorList>
            <person name="Liu Y."/>
            <person name="Song Z."/>
            <person name="Zeng H."/>
            <person name="Lu M."/>
            <person name="Wang X."/>
            <person name="Lian X."/>
            <person name="Zhang Q."/>
        </authorList>
    </citation>
    <scope>NUCLEOTIDE SEQUENCE [LARGE SCALE GENOMIC DNA]</scope>
    <source>
        <strain evidence="3 4">NP-1</strain>
    </source>
</reference>
<dbReference type="SUPFAM" id="SSF53448">
    <property type="entry name" value="Nucleotide-diphospho-sugar transferases"/>
    <property type="match status" value="1"/>
</dbReference>
<dbReference type="EMBL" id="CP056030">
    <property type="protein sequence ID" value="QKZ03681.1"/>
    <property type="molecule type" value="Genomic_DNA"/>
</dbReference>
<gene>
    <name evidence="3" type="ORF">HWQ56_07750</name>
</gene>
<evidence type="ECO:0000313" key="3">
    <source>
        <dbReference type="EMBL" id="QKZ03681.1"/>
    </source>
</evidence>
<dbReference type="KEGG" id="pez:HWQ56_07750"/>
<feature type="compositionally biased region" description="Pro residues" evidence="1">
    <location>
        <begin position="1"/>
        <end position="13"/>
    </location>
</feature>
<dbReference type="InterPro" id="IPR046673">
    <property type="entry name" value="ToxA_N"/>
</dbReference>
<evidence type="ECO:0000259" key="2">
    <source>
        <dbReference type="Pfam" id="PF20178"/>
    </source>
</evidence>